<evidence type="ECO:0000313" key="11">
    <source>
        <dbReference type="Proteomes" id="UP000256520"/>
    </source>
</evidence>
<accession>A0A3D8PPK6</accession>
<dbReference type="InterPro" id="IPR000787">
    <property type="entry name" value="Peptidase_M29"/>
</dbReference>
<keyword evidence="8" id="KW-0378">Hydrolase</keyword>
<evidence type="ECO:0000256" key="1">
    <source>
        <dbReference type="ARBA" id="ARBA00001941"/>
    </source>
</evidence>
<dbReference type="GO" id="GO:0008237">
    <property type="term" value="F:metallopeptidase activity"/>
    <property type="evidence" value="ECO:0007669"/>
    <property type="project" value="UniProtKB-KW"/>
</dbReference>
<name>A0A3D8PPK6_9BACI</name>
<comment type="caution">
    <text evidence="10">The sequence shown here is derived from an EMBL/GenBank/DDBJ whole genome shotgun (WGS) entry which is preliminary data.</text>
</comment>
<dbReference type="Proteomes" id="UP000256520">
    <property type="component" value="Unassembled WGS sequence"/>
</dbReference>
<dbReference type="Gene3D" id="3.40.1830.10">
    <property type="entry name" value="Thermophilic metalloprotease (M29)"/>
    <property type="match status" value="1"/>
</dbReference>
<evidence type="ECO:0000256" key="8">
    <source>
        <dbReference type="ARBA" id="ARBA00022801"/>
    </source>
</evidence>
<dbReference type="InterPro" id="IPR052170">
    <property type="entry name" value="M29_Exopeptidase"/>
</dbReference>
<evidence type="ECO:0000256" key="6">
    <source>
        <dbReference type="ARBA" id="ARBA00022670"/>
    </source>
</evidence>
<evidence type="ECO:0000256" key="9">
    <source>
        <dbReference type="ARBA" id="ARBA00023049"/>
    </source>
</evidence>
<proteinExistence type="inferred from homology"/>
<keyword evidence="7" id="KW-0479">Metal-binding</keyword>
<dbReference type="OrthoDB" id="9803993at2"/>
<evidence type="ECO:0000313" key="10">
    <source>
        <dbReference type="EMBL" id="RDW18013.1"/>
    </source>
</evidence>
<reference evidence="11" key="1">
    <citation type="submission" date="2017-11" db="EMBL/GenBank/DDBJ databases">
        <authorList>
            <person name="Zhu W."/>
        </authorList>
    </citation>
    <scope>NUCLEOTIDE SEQUENCE [LARGE SCALE GENOMIC DNA]</scope>
    <source>
        <strain evidence="11">CAU 1051</strain>
    </source>
</reference>
<organism evidence="10 11">
    <name type="scientific">Oceanobacillus chungangensis</name>
    <dbReference type="NCBI Taxonomy" id="1229152"/>
    <lineage>
        <taxon>Bacteria</taxon>
        <taxon>Bacillati</taxon>
        <taxon>Bacillota</taxon>
        <taxon>Bacilli</taxon>
        <taxon>Bacillales</taxon>
        <taxon>Bacillaceae</taxon>
        <taxon>Oceanobacillus</taxon>
    </lineage>
</organism>
<sequence length="414" mass="45808">MVLPNFEENLQKYAKLLVAKGINVQPGDWVKMTINVDQAPLARLITKEAYALKAEKVIVKWADDEIGREHYLNQSTEVLTDIPKYEIEESEDHVLNHRVSRLSIISSDPGLLDGVDPKKIAAYQRVAGKAFEATRIATQNDDLKWTVAAAAGAGWAAKVFPDLETSEEQVDALWDQIFKTSRVYADDPIATWDEHKKTLNEKAAKLNEIQFDALHYTAPGTDLTLGLPKNHIWASAESYNPKGEEFIANMPTEEVFTAPDTRRMDGVVRSTKPLSYAGTLIEGIEVHFKDGKIVDITAEKGDETIKKLVNDNEGGTGLGEVALVPDPSPISQSGITFFNTLFDENASNHLAIGSAYPTTIEDGTKMSQEELQEHGMNTSTVHVDFMIGSDKMDIDGIKQDGTIMPIFRNGDWAF</sequence>
<comment type="cofactor">
    <cofactor evidence="3">
        <name>Zn(2+)</name>
        <dbReference type="ChEBI" id="CHEBI:29105"/>
    </cofactor>
</comment>
<comment type="cofactor">
    <cofactor evidence="1">
        <name>Co(2+)</name>
        <dbReference type="ChEBI" id="CHEBI:48828"/>
    </cofactor>
</comment>
<keyword evidence="5 10" id="KW-0031">Aminopeptidase</keyword>
<dbReference type="PANTHER" id="PTHR34448">
    <property type="entry name" value="AMINOPEPTIDASE"/>
    <property type="match status" value="1"/>
</dbReference>
<dbReference type="PANTHER" id="PTHR34448:SF3">
    <property type="entry name" value="AMINOPEPTIDASE AMPS"/>
    <property type="match status" value="1"/>
</dbReference>
<dbReference type="Pfam" id="PF02073">
    <property type="entry name" value="Peptidase_M29"/>
    <property type="match status" value="1"/>
</dbReference>
<dbReference type="PRINTS" id="PR00919">
    <property type="entry name" value="THERMOPTASE"/>
</dbReference>
<comment type="similarity">
    <text evidence="4">Belongs to the peptidase M29 family.</text>
</comment>
<protein>
    <submittedName>
        <fullName evidence="10">Aminopeptidase</fullName>
    </submittedName>
</protein>
<dbReference type="RefSeq" id="WP_115750075.1">
    <property type="nucleotide sequence ID" value="NZ_PIOD01000011.1"/>
</dbReference>
<comment type="cofactor">
    <cofactor evidence="2">
        <name>Mg(2+)</name>
        <dbReference type="ChEBI" id="CHEBI:18420"/>
    </cofactor>
</comment>
<evidence type="ECO:0000256" key="7">
    <source>
        <dbReference type="ARBA" id="ARBA00022723"/>
    </source>
</evidence>
<dbReference type="SUPFAM" id="SSF144052">
    <property type="entry name" value="Thermophilic metalloprotease-like"/>
    <property type="match status" value="1"/>
</dbReference>
<evidence type="ECO:0000256" key="2">
    <source>
        <dbReference type="ARBA" id="ARBA00001946"/>
    </source>
</evidence>
<dbReference type="GO" id="GO:0004177">
    <property type="term" value="F:aminopeptidase activity"/>
    <property type="evidence" value="ECO:0007669"/>
    <property type="project" value="UniProtKB-KW"/>
</dbReference>
<keyword evidence="6" id="KW-0645">Protease</keyword>
<gene>
    <name evidence="10" type="ORF">CWR45_11840</name>
</gene>
<evidence type="ECO:0000256" key="4">
    <source>
        <dbReference type="ARBA" id="ARBA00008236"/>
    </source>
</evidence>
<dbReference type="GO" id="GO:0006508">
    <property type="term" value="P:proteolysis"/>
    <property type="evidence" value="ECO:0007669"/>
    <property type="project" value="UniProtKB-KW"/>
</dbReference>
<dbReference type="AlphaFoldDB" id="A0A3D8PPK6"/>
<dbReference type="InterPro" id="IPR035097">
    <property type="entry name" value="M29_N-terminal"/>
</dbReference>
<evidence type="ECO:0000256" key="5">
    <source>
        <dbReference type="ARBA" id="ARBA00022438"/>
    </source>
</evidence>
<keyword evidence="11" id="KW-1185">Reference proteome</keyword>
<dbReference type="EMBL" id="PIOD01000011">
    <property type="protein sequence ID" value="RDW18013.1"/>
    <property type="molecule type" value="Genomic_DNA"/>
</dbReference>
<keyword evidence="9" id="KW-0482">Metalloprotease</keyword>
<dbReference type="GO" id="GO:0046872">
    <property type="term" value="F:metal ion binding"/>
    <property type="evidence" value="ECO:0007669"/>
    <property type="project" value="UniProtKB-KW"/>
</dbReference>
<evidence type="ECO:0000256" key="3">
    <source>
        <dbReference type="ARBA" id="ARBA00001947"/>
    </source>
</evidence>